<dbReference type="InterPro" id="IPR006311">
    <property type="entry name" value="TAT_signal"/>
</dbReference>
<dbReference type="Gene3D" id="3.40.190.10">
    <property type="entry name" value="Periplasmic binding protein-like II"/>
    <property type="match status" value="1"/>
</dbReference>
<dbReference type="RefSeq" id="WP_184386715.1">
    <property type="nucleotide sequence ID" value="NZ_JACIDJ010000011.1"/>
</dbReference>
<keyword evidence="2" id="KW-0732">Signal</keyword>
<dbReference type="InterPro" id="IPR005064">
    <property type="entry name" value="BUG"/>
</dbReference>
<proteinExistence type="inferred from homology"/>
<dbReference type="EMBL" id="JACIDJ010000011">
    <property type="protein sequence ID" value="MBB3900489.1"/>
    <property type="molecule type" value="Genomic_DNA"/>
</dbReference>
<dbReference type="AlphaFoldDB" id="A0A840AFQ9"/>
<evidence type="ECO:0000256" key="2">
    <source>
        <dbReference type="SAM" id="SignalP"/>
    </source>
</evidence>
<comment type="caution">
    <text evidence="3">The sequence shown here is derived from an EMBL/GenBank/DDBJ whole genome shotgun (WGS) entry which is preliminary data.</text>
</comment>
<evidence type="ECO:0000313" key="4">
    <source>
        <dbReference type="Proteomes" id="UP000553193"/>
    </source>
</evidence>
<keyword evidence="3" id="KW-0675">Receptor</keyword>
<dbReference type="PANTHER" id="PTHR42928:SF5">
    <property type="entry name" value="BLR1237 PROTEIN"/>
    <property type="match status" value="1"/>
</dbReference>
<dbReference type="Pfam" id="PF03401">
    <property type="entry name" value="TctC"/>
    <property type="match status" value="1"/>
</dbReference>
<dbReference type="PROSITE" id="PS51318">
    <property type="entry name" value="TAT"/>
    <property type="match status" value="1"/>
</dbReference>
<name>A0A840AFQ9_9PROT</name>
<organism evidence="3 4">
    <name type="scientific">Roseococcus suduntuyensis</name>
    <dbReference type="NCBI Taxonomy" id="455361"/>
    <lineage>
        <taxon>Bacteria</taxon>
        <taxon>Pseudomonadati</taxon>
        <taxon>Pseudomonadota</taxon>
        <taxon>Alphaproteobacteria</taxon>
        <taxon>Acetobacterales</taxon>
        <taxon>Roseomonadaceae</taxon>
        <taxon>Roseococcus</taxon>
    </lineage>
</organism>
<dbReference type="Proteomes" id="UP000553193">
    <property type="component" value="Unassembled WGS sequence"/>
</dbReference>
<comment type="similarity">
    <text evidence="1">Belongs to the UPF0065 (bug) family.</text>
</comment>
<dbReference type="InterPro" id="IPR042100">
    <property type="entry name" value="Bug_dom1"/>
</dbReference>
<sequence>MPSRRSILAAGTLLATPALLPVSAHAQGWTPSRAVRIVVPFTAGGATDAAARIMAERLSSVIGGSFVVENRAGAGGNVGADAVAKADPDGHTLLMATIGTASINQFLYPNMPFNSRTDFASIAMVMGVANGVIVHPGVQAADFPALIALARSQPGRLTYATPGNGTSGHMSGEYMKFRAQVDITHVPYRGTGTILPDLMAGRVTMAVDNLPAYLGAIRDGRLKIVAVTSAQRWFAVPEVPTVAESGIPGFQAIPWFGLQAPARTPAPALNRLREAVAGILADTSVQGRIRELGAEPMPLIGADFDRFIAEENDKWREVIRAANISLG</sequence>
<dbReference type="PANTHER" id="PTHR42928">
    <property type="entry name" value="TRICARBOXYLATE-BINDING PROTEIN"/>
    <property type="match status" value="1"/>
</dbReference>
<gene>
    <name evidence="3" type="ORF">GGQ83_003966</name>
</gene>
<accession>A0A840AFQ9</accession>
<keyword evidence="4" id="KW-1185">Reference proteome</keyword>
<feature type="signal peptide" evidence="2">
    <location>
        <begin position="1"/>
        <end position="26"/>
    </location>
</feature>
<protein>
    <submittedName>
        <fullName evidence="3">Tripartite-type tricarboxylate transporter receptor subunit TctC</fullName>
    </submittedName>
</protein>
<dbReference type="PIRSF" id="PIRSF017082">
    <property type="entry name" value="YflP"/>
    <property type="match status" value="1"/>
</dbReference>
<reference evidence="3 4" key="1">
    <citation type="submission" date="2020-08" db="EMBL/GenBank/DDBJ databases">
        <title>Genomic Encyclopedia of Type Strains, Phase IV (KMG-IV): sequencing the most valuable type-strain genomes for metagenomic binning, comparative biology and taxonomic classification.</title>
        <authorList>
            <person name="Goeker M."/>
        </authorList>
    </citation>
    <scope>NUCLEOTIDE SEQUENCE [LARGE SCALE GENOMIC DNA]</scope>
    <source>
        <strain evidence="3 4">DSM 19979</strain>
    </source>
</reference>
<evidence type="ECO:0000256" key="1">
    <source>
        <dbReference type="ARBA" id="ARBA00006987"/>
    </source>
</evidence>
<dbReference type="SUPFAM" id="SSF53850">
    <property type="entry name" value="Periplasmic binding protein-like II"/>
    <property type="match status" value="1"/>
</dbReference>
<feature type="chain" id="PRO_5032621289" evidence="2">
    <location>
        <begin position="27"/>
        <end position="327"/>
    </location>
</feature>
<evidence type="ECO:0000313" key="3">
    <source>
        <dbReference type="EMBL" id="MBB3900489.1"/>
    </source>
</evidence>
<dbReference type="Gene3D" id="3.40.190.150">
    <property type="entry name" value="Bordetella uptake gene, domain 1"/>
    <property type="match status" value="1"/>
</dbReference>